<feature type="compositionally biased region" description="Pro residues" evidence="1">
    <location>
        <begin position="8"/>
        <end position="49"/>
    </location>
</feature>
<keyword evidence="2" id="KW-0472">Membrane</keyword>
<dbReference type="EMBL" id="JAACJJ010000031">
    <property type="protein sequence ID" value="KAF5317994.1"/>
    <property type="molecule type" value="Genomic_DNA"/>
</dbReference>
<evidence type="ECO:0000256" key="2">
    <source>
        <dbReference type="SAM" id="Phobius"/>
    </source>
</evidence>
<evidence type="ECO:0000313" key="3">
    <source>
        <dbReference type="EMBL" id="KAF5317994.1"/>
    </source>
</evidence>
<keyword evidence="4" id="KW-1185">Reference proteome</keyword>
<feature type="compositionally biased region" description="Pro residues" evidence="1">
    <location>
        <begin position="74"/>
        <end position="96"/>
    </location>
</feature>
<feature type="compositionally biased region" description="Polar residues" evidence="1">
    <location>
        <begin position="426"/>
        <end position="436"/>
    </location>
</feature>
<feature type="compositionally biased region" description="Low complexity" evidence="1">
    <location>
        <begin position="97"/>
        <end position="108"/>
    </location>
</feature>
<dbReference type="Proteomes" id="UP000567179">
    <property type="component" value="Unassembled WGS sequence"/>
</dbReference>
<evidence type="ECO:0000313" key="4">
    <source>
        <dbReference type="Proteomes" id="UP000567179"/>
    </source>
</evidence>
<accession>A0A8H5B7G1</accession>
<reference evidence="3 4" key="1">
    <citation type="journal article" date="2020" name="ISME J.">
        <title>Uncovering the hidden diversity of litter-decomposition mechanisms in mushroom-forming fungi.</title>
        <authorList>
            <person name="Floudas D."/>
            <person name="Bentzer J."/>
            <person name="Ahren D."/>
            <person name="Johansson T."/>
            <person name="Persson P."/>
            <person name="Tunlid A."/>
        </authorList>
    </citation>
    <scope>NUCLEOTIDE SEQUENCE [LARGE SCALE GENOMIC DNA]</scope>
    <source>
        <strain evidence="3 4">CBS 101986</strain>
    </source>
</reference>
<protein>
    <submittedName>
        <fullName evidence="3">Uncharacterized protein</fullName>
    </submittedName>
</protein>
<feature type="transmembrane region" description="Helical" evidence="2">
    <location>
        <begin position="204"/>
        <end position="225"/>
    </location>
</feature>
<feature type="region of interest" description="Disordered" evidence="1">
    <location>
        <begin position="125"/>
        <end position="144"/>
    </location>
</feature>
<sequence>MSSASNPGGPPSGPSPPPTGPSSPSPSPSKSSTPPPPPPSSTDPPPPTGPTSSSTPPSTSATETSSAAPTSTSAPPPTTAAPTTPTPTPTPTPRPITTPTTRPTSTHSQGVVTQVSTQFVSPTLGATANADHNRSSKGPPVRASTPCYVPDGRVYYCSAPNAQLHSTFAQAQLTFWSISFPFCKRHYFSLARDGWRWFFDNTGAVAGVFSVVGLIGLAIIIALIANTIRRRRARKFDKELAAATLEAASAPKPVFLDDDEDEHGGYGSNANSGYGGGAHGGGGYGAFSDASSHGTYSQQPMSIGQGQESYGMRELQHHAPVQPGELFDPYAAGAMAGAGAAGAAGIGVARARSHRALQDGGAGGSYGAGLQEGGAPYAAFAAPGHQQPPHMPVQEYGGRNPNLDVMEAAGLGAHVAGAGALARNQSKSVSPASTPAQDAYGPGQGLERNKSLGSYDAYAAYPAAVQQQQPQAYYNSAASPPPGGQAQMYGGYSQQQSYQSQSHQQSSSSSYQQHSSSYQTQQQQQASHTRGYSDAGVEEDDAYGGYVVEDEPPSPSHHPHTTAATTSAKPALLTPGTAGSRSPGSDALPNPFERPMASSQGHGGYAEYDERDRASSDDGDTDAEPPRRVLKVANE</sequence>
<name>A0A8H5B7G1_9AGAR</name>
<proteinExistence type="predicted"/>
<dbReference type="OrthoDB" id="3068832at2759"/>
<feature type="region of interest" description="Disordered" evidence="1">
    <location>
        <begin position="1"/>
        <end position="112"/>
    </location>
</feature>
<keyword evidence="2" id="KW-0812">Transmembrane</keyword>
<feature type="compositionally biased region" description="Low complexity" evidence="1">
    <location>
        <begin position="492"/>
        <end position="525"/>
    </location>
</feature>
<gene>
    <name evidence="3" type="ORF">D9619_012059</name>
</gene>
<evidence type="ECO:0000256" key="1">
    <source>
        <dbReference type="SAM" id="MobiDB-lite"/>
    </source>
</evidence>
<feature type="region of interest" description="Disordered" evidence="1">
    <location>
        <begin position="426"/>
        <end position="448"/>
    </location>
</feature>
<comment type="caution">
    <text evidence="3">The sequence shown here is derived from an EMBL/GenBank/DDBJ whole genome shotgun (WGS) entry which is preliminary data.</text>
</comment>
<organism evidence="3 4">
    <name type="scientific">Psilocybe cf. subviscida</name>
    <dbReference type="NCBI Taxonomy" id="2480587"/>
    <lineage>
        <taxon>Eukaryota</taxon>
        <taxon>Fungi</taxon>
        <taxon>Dikarya</taxon>
        <taxon>Basidiomycota</taxon>
        <taxon>Agaricomycotina</taxon>
        <taxon>Agaricomycetes</taxon>
        <taxon>Agaricomycetidae</taxon>
        <taxon>Agaricales</taxon>
        <taxon>Agaricineae</taxon>
        <taxon>Strophariaceae</taxon>
        <taxon>Psilocybe</taxon>
    </lineage>
</organism>
<dbReference type="AlphaFoldDB" id="A0A8H5B7G1"/>
<keyword evidence="2" id="KW-1133">Transmembrane helix</keyword>
<feature type="compositionally biased region" description="Acidic residues" evidence="1">
    <location>
        <begin position="536"/>
        <end position="552"/>
    </location>
</feature>
<feature type="compositionally biased region" description="Low complexity" evidence="1">
    <location>
        <begin position="50"/>
        <end position="73"/>
    </location>
</feature>
<feature type="region of interest" description="Disordered" evidence="1">
    <location>
        <begin position="472"/>
        <end position="635"/>
    </location>
</feature>